<sequence length="39" mass="4353">PQAIYPQSVRAEPLIAYLMLLPVEIARFTRPEVGSSLLL</sequence>
<organism evidence="1">
    <name type="scientific">gut metagenome</name>
    <dbReference type="NCBI Taxonomy" id="749906"/>
    <lineage>
        <taxon>unclassified sequences</taxon>
        <taxon>metagenomes</taxon>
        <taxon>organismal metagenomes</taxon>
    </lineage>
</organism>
<dbReference type="EMBL" id="AMCI01006018">
    <property type="protein sequence ID" value="EJW95070.1"/>
    <property type="molecule type" value="Genomic_DNA"/>
</dbReference>
<feature type="non-terminal residue" evidence="1">
    <location>
        <position position="1"/>
    </location>
</feature>
<comment type="caution">
    <text evidence="1">The sequence shown here is derived from an EMBL/GenBank/DDBJ whole genome shotgun (WGS) entry which is preliminary data.</text>
</comment>
<name>J9C5G9_9ZZZZ</name>
<proteinExistence type="predicted"/>
<accession>J9C5G9</accession>
<evidence type="ECO:0000313" key="1">
    <source>
        <dbReference type="EMBL" id="EJW95070.1"/>
    </source>
</evidence>
<reference evidence="1" key="1">
    <citation type="journal article" date="2012" name="PLoS ONE">
        <title>Gene sets for utilization of primary and secondary nutrition supplies in the distal gut of endangered iberian lynx.</title>
        <authorList>
            <person name="Alcaide M."/>
            <person name="Messina E."/>
            <person name="Richter M."/>
            <person name="Bargiela R."/>
            <person name="Peplies J."/>
            <person name="Huws S.A."/>
            <person name="Newbold C.J."/>
            <person name="Golyshin P.N."/>
            <person name="Simon M.A."/>
            <person name="Lopez G."/>
            <person name="Yakimov M.M."/>
            <person name="Ferrer M."/>
        </authorList>
    </citation>
    <scope>NUCLEOTIDE SEQUENCE</scope>
</reference>
<dbReference type="AlphaFoldDB" id="J9C5G9"/>
<gene>
    <name evidence="1" type="ORF">EVA_16823</name>
</gene>
<protein>
    <submittedName>
        <fullName evidence="1">Uncharacterized protein</fullName>
    </submittedName>
</protein>